<organism evidence="2">
    <name type="scientific">Ursus maritimus</name>
    <name type="common">Polar bear</name>
    <name type="synonym">Thalarctos maritimus</name>
    <dbReference type="NCBI Taxonomy" id="29073"/>
    <lineage>
        <taxon>Eukaryota</taxon>
        <taxon>Metazoa</taxon>
        <taxon>Chordata</taxon>
        <taxon>Craniata</taxon>
        <taxon>Vertebrata</taxon>
        <taxon>Euteleostomi</taxon>
        <taxon>Mammalia</taxon>
        <taxon>Eutheria</taxon>
        <taxon>Laurasiatheria</taxon>
        <taxon>Carnivora</taxon>
        <taxon>Caniformia</taxon>
        <taxon>Ursidae</taxon>
        <taxon>Ursus</taxon>
    </lineage>
</organism>
<dbReference type="Ensembl" id="ENSUMAT00000039654.1">
    <property type="protein sequence ID" value="ENSUMAP00000033514.1"/>
    <property type="gene ID" value="ENSUMAG00000024153.1"/>
</dbReference>
<feature type="domain" description="Lipid-binding serum glycoprotein N-terminal" evidence="1">
    <location>
        <begin position="58"/>
        <end position="221"/>
    </location>
</feature>
<dbReference type="SUPFAM" id="SSF56219">
    <property type="entry name" value="DNase I-like"/>
    <property type="match status" value="1"/>
</dbReference>
<dbReference type="AlphaFoldDB" id="A0A452VIL1"/>
<gene>
    <name evidence="2" type="primary">BPIFA3</name>
</gene>
<dbReference type="SUPFAM" id="SSF55394">
    <property type="entry name" value="Bactericidal permeability-increasing protein, BPI"/>
    <property type="match status" value="1"/>
</dbReference>
<dbReference type="PANTHER" id="PTHR47736">
    <property type="entry name" value="BPI FOLD-CONTAINING FAMILY A MEMBER 3"/>
    <property type="match status" value="1"/>
</dbReference>
<dbReference type="InterPro" id="IPR017943">
    <property type="entry name" value="Bactericidal_perm-incr_a/b_dom"/>
</dbReference>
<dbReference type="GeneTree" id="ENSGT01100000263546"/>
<accession>A0A452VIL1</accession>
<proteinExistence type="predicted"/>
<dbReference type="Pfam" id="PF01273">
    <property type="entry name" value="LBP_BPI_CETP"/>
    <property type="match status" value="1"/>
</dbReference>
<dbReference type="PANTHER" id="PTHR47736:SF1">
    <property type="entry name" value="BPI FOLD-CONTAINING FAMILY A MEMBER 3"/>
    <property type="match status" value="1"/>
</dbReference>
<sequence>MTIINIYAPNRGAARYTSQLLTRIKRHINKNTLIVGDLNTPLSEIDRTPWQKLIIAQGLMKHNAEGRIQNLRLMDSLNASGQMAPGMVGWLISGMSLQHQQESSANITNIQLDYGGIRMSFHKEWFSANILLEFDIDLRLPFNNKVIKTHACMNLVVEFWLEKDEFGRRHLVIGNCSHPSADISPKMKHFLRNFRGNLAKVTPHLVESQVCPLISEILRQLDVKLLKSLMGECLQPAGEADSGLAKGRRAPGELPVRPAEGCLHVL</sequence>
<dbReference type="InterPro" id="IPR036691">
    <property type="entry name" value="Endo/exonu/phosph_ase_sf"/>
</dbReference>
<evidence type="ECO:0000313" key="2">
    <source>
        <dbReference type="Ensembl" id="ENSUMAP00000033514"/>
    </source>
</evidence>
<dbReference type="GO" id="GO:0008289">
    <property type="term" value="F:lipid binding"/>
    <property type="evidence" value="ECO:0007669"/>
    <property type="project" value="InterPro"/>
</dbReference>
<protein>
    <submittedName>
        <fullName evidence="2">BPI fold containing family A member 3</fullName>
    </submittedName>
</protein>
<dbReference type="InterPro" id="IPR017942">
    <property type="entry name" value="Lipid-bd_serum_glycop_N"/>
</dbReference>
<evidence type="ECO:0000259" key="1">
    <source>
        <dbReference type="Pfam" id="PF01273"/>
    </source>
</evidence>
<dbReference type="Gene3D" id="3.15.10.10">
    <property type="entry name" value="Bactericidal permeability-increasing protein, domain 1"/>
    <property type="match status" value="1"/>
</dbReference>
<dbReference type="InterPro" id="IPR032946">
    <property type="entry name" value="Bpifa3"/>
</dbReference>
<reference evidence="2" key="1">
    <citation type="submission" date="2019-03" db="UniProtKB">
        <authorList>
            <consortium name="Ensembl"/>
        </authorList>
    </citation>
    <scope>IDENTIFICATION</scope>
</reference>
<name>A0A452VIL1_URSMA</name>